<evidence type="ECO:0000256" key="1">
    <source>
        <dbReference type="ARBA" id="ARBA00004236"/>
    </source>
</evidence>
<dbReference type="InterPro" id="IPR036028">
    <property type="entry name" value="SH3-like_dom_sf"/>
</dbReference>
<feature type="compositionally biased region" description="Pro residues" evidence="12">
    <location>
        <begin position="841"/>
        <end position="850"/>
    </location>
</feature>
<feature type="region of interest" description="Disordered" evidence="12">
    <location>
        <begin position="757"/>
        <end position="1004"/>
    </location>
</feature>
<evidence type="ECO:0000256" key="4">
    <source>
        <dbReference type="ARBA" id="ARBA00017350"/>
    </source>
</evidence>
<feature type="domain" description="SH3" evidence="13">
    <location>
        <begin position="412"/>
        <end position="474"/>
    </location>
</feature>
<dbReference type="GO" id="GO:0005634">
    <property type="term" value="C:nucleus"/>
    <property type="evidence" value="ECO:0007669"/>
    <property type="project" value="TreeGrafter"/>
</dbReference>
<feature type="compositionally biased region" description="Basic and acidic residues" evidence="12">
    <location>
        <begin position="776"/>
        <end position="794"/>
    </location>
</feature>
<dbReference type="CDD" id="cd11775">
    <property type="entry name" value="SH3_Sla1p_3"/>
    <property type="match status" value="1"/>
</dbReference>
<dbReference type="GO" id="GO:0005886">
    <property type="term" value="C:plasma membrane"/>
    <property type="evidence" value="ECO:0007669"/>
    <property type="project" value="UniProtKB-SubCell"/>
</dbReference>
<feature type="compositionally biased region" description="Low complexity" evidence="12">
    <location>
        <begin position="906"/>
        <end position="934"/>
    </location>
</feature>
<accession>B6QM60</accession>
<feature type="compositionally biased region" description="Basic and acidic residues" evidence="12">
    <location>
        <begin position="549"/>
        <end position="563"/>
    </location>
</feature>
<dbReference type="STRING" id="441960.B6QM60"/>
<dbReference type="PROSITE" id="PS50002">
    <property type="entry name" value="SH3"/>
    <property type="match status" value="3"/>
</dbReference>
<dbReference type="PRINTS" id="PR00452">
    <property type="entry name" value="SH3DOMAIN"/>
</dbReference>
<evidence type="ECO:0000313" key="14">
    <source>
        <dbReference type="EMBL" id="EEA22187.1"/>
    </source>
</evidence>
<feature type="compositionally biased region" description="Pro residues" evidence="12">
    <location>
        <begin position="151"/>
        <end position="161"/>
    </location>
</feature>
<comment type="similarity">
    <text evidence="2">Belongs to the SLA1 family.</text>
</comment>
<dbReference type="GO" id="GO:0042802">
    <property type="term" value="F:identical protein binding"/>
    <property type="evidence" value="ECO:0007669"/>
    <property type="project" value="InterPro"/>
</dbReference>
<feature type="region of interest" description="Disordered" evidence="12">
    <location>
        <begin position="129"/>
        <end position="188"/>
    </location>
</feature>
<feature type="compositionally biased region" description="Pro residues" evidence="12">
    <location>
        <begin position="865"/>
        <end position="889"/>
    </location>
</feature>
<dbReference type="FunFam" id="2.30.30.40:FF:000256">
    <property type="entry name" value="Actin cytoskeleton-regulatory complex protein SLA1"/>
    <property type="match status" value="1"/>
</dbReference>
<dbReference type="Pfam" id="PF24081">
    <property type="entry name" value="PH_SLA1"/>
    <property type="match status" value="1"/>
</dbReference>
<evidence type="ECO:0000256" key="2">
    <source>
        <dbReference type="ARBA" id="ARBA00007948"/>
    </source>
</evidence>
<dbReference type="Gene3D" id="2.30.30.40">
    <property type="entry name" value="SH3 Domains"/>
    <property type="match status" value="3"/>
</dbReference>
<evidence type="ECO:0000256" key="3">
    <source>
        <dbReference type="ARBA" id="ARBA00016255"/>
    </source>
</evidence>
<organism evidence="14 15">
    <name type="scientific">Talaromyces marneffei (strain ATCC 18224 / CBS 334.59 / QM 7333)</name>
    <name type="common">Penicillium marneffei</name>
    <dbReference type="NCBI Taxonomy" id="441960"/>
    <lineage>
        <taxon>Eukaryota</taxon>
        <taxon>Fungi</taxon>
        <taxon>Dikarya</taxon>
        <taxon>Ascomycota</taxon>
        <taxon>Pezizomycotina</taxon>
        <taxon>Eurotiomycetes</taxon>
        <taxon>Eurotiomycetidae</taxon>
        <taxon>Eurotiales</taxon>
        <taxon>Trichocomaceae</taxon>
        <taxon>Talaromyces</taxon>
        <taxon>Talaromyces sect. Talaromyces</taxon>
    </lineage>
</organism>
<evidence type="ECO:0000256" key="11">
    <source>
        <dbReference type="PROSITE-ProRule" id="PRU00192"/>
    </source>
</evidence>
<feature type="compositionally biased region" description="Low complexity" evidence="12">
    <location>
        <begin position="173"/>
        <end position="188"/>
    </location>
</feature>
<keyword evidence="6 11" id="KW-0728">SH3 domain</keyword>
<dbReference type="GO" id="GO:0000147">
    <property type="term" value="P:actin cortical patch assembly"/>
    <property type="evidence" value="ECO:0007669"/>
    <property type="project" value="TreeGrafter"/>
</dbReference>
<dbReference type="Pfam" id="PF00018">
    <property type="entry name" value="SH3_1"/>
    <property type="match status" value="2"/>
</dbReference>
<feature type="compositionally biased region" description="Polar residues" evidence="12">
    <location>
        <begin position="1172"/>
        <end position="1182"/>
    </location>
</feature>
<feature type="region of interest" description="Disordered" evidence="12">
    <location>
        <begin position="218"/>
        <end position="296"/>
    </location>
</feature>
<evidence type="ECO:0000256" key="7">
    <source>
        <dbReference type="ARBA" id="ARBA00022475"/>
    </source>
</evidence>
<keyword evidence="15" id="KW-1185">Reference proteome</keyword>
<feature type="compositionally biased region" description="Low complexity" evidence="12">
    <location>
        <begin position="828"/>
        <end position="840"/>
    </location>
</feature>
<dbReference type="CDD" id="cd11774">
    <property type="entry name" value="SH3_Sla1p_2"/>
    <property type="match status" value="1"/>
</dbReference>
<dbReference type="InterPro" id="IPR007131">
    <property type="entry name" value="SHD1"/>
</dbReference>
<sequence>MGFVGVYTAVYDYQPQAEGELEIHENDLLYILDKDDDDWWKAKKKADPEDDEPVGLVPNNYVQEAQPTYKAKALYDYTRQTDEEISFSEDAELSVYDTTDPDWTLVGSGTDFGFAPANYIQLLSEIAPSQTPAVAQEEPEPEPVSSYTSPEPEPSPPPSLPQRPVHTEPEEYASAASSPAIPDSSPAAAIAGMLHRQHGSMSSHDTSRAIPPAPQAFVSPEEEEEEGPAPSLPTRPISQPTPPREVHRYEEEPASPPQPPRPQHLQVTSARDDNGRVQESPPYSRVGYSAPSPRSPSGYRLYNINEMISVLGKRKKMPTTLGLNVPKGTIFISADSSENDTQQEWTADKLTHYSIEGKHVFIELVKPSKSVDFHAGSKDTAHEIVAALGEISGAYRAEGLREVLEAGQGGSGIQKKGQMLYDFMAQGEDEVTVATGDEVVVLDDSKSDEWWMVRRIKNGREGVVPSSYVEITGLVEASTPATSASKSTAVDQNRHEEERLAKEASRRSRVEFTDGPRSEVGPGMTLPKRHSSLFALDVGNNGMQRHKREKSDKTSKQKPDTTKIRNWTDRTGTFSVEAQFLGLHDGKIHLHKMNGIKIAVPTAKMSVEDLEYVEKVTGESLDEDKPLSDIRRRSMQAKKEEKEKAEKAKEKNGVHVQEYDWFDFFLKAGVGPHQCERYAQNFSKDSMDEAILPDITPETLRTLGLKEGDILRVMRYLDTMFNRTGSKSRLRNVSFGGEEVIGNGETGLFSGAGGALKNNTSRKGRPAPAVQTGDVVDPKAFEVRDGKESAEKAEPAPVRQTTPPAEKPVQRGFDDDAWDVKRPKESSAPAATAAAAAAPAPVEPPKPAPPTGAMADLSLLQAPLKPTPAPSQPTPPAAVPAAAVPPPTVPVLAPMLPQQTATLSYPQPAAPQQPQATGANPGFFQQLGPLQPQQTAVPNQPQGMGFSLQPRQRPVPPQTMNQNSLLPPPPQRPLSAPQDFQQSPFAAPPLQPQLTGISRNAPQLAPTGQSLAELNQQRFQPQQYGQLQPQLTAFPQQQQPQFQNGLMPQPTGFQPQSQFGFQQQQQQQQQQFAGMAPQPTGFGGFSPPPQQPMATGINGMLPPALQPQQTAVNGFGTSISPPPPLIPPIPQMPTVAPLQPQKTGPAPPVRFGVKHDAKKLTPQPTGMRANLAQATPSNPFGF</sequence>
<dbReference type="Pfam" id="PF03983">
    <property type="entry name" value="SHD1"/>
    <property type="match status" value="1"/>
</dbReference>
<dbReference type="PANTHER" id="PTHR15735:SF19">
    <property type="entry name" value="ACTIN CYTOSKELETON-REGULATORY COMPLEX PROTEIN SLA1"/>
    <property type="match status" value="1"/>
</dbReference>
<feature type="compositionally biased region" description="Basic and acidic residues" evidence="12">
    <location>
        <begin position="808"/>
        <end position="825"/>
    </location>
</feature>
<feature type="region of interest" description="Disordered" evidence="12">
    <location>
        <begin position="478"/>
        <end position="563"/>
    </location>
</feature>
<dbReference type="Gene3D" id="2.30.30.700">
    <property type="entry name" value="SLA1 homology domain 1"/>
    <property type="match status" value="1"/>
</dbReference>
<dbReference type="InterPro" id="IPR035821">
    <property type="entry name" value="Sla1_SH3_3"/>
</dbReference>
<name>B6QM60_TALMQ</name>
<dbReference type="AlphaFoldDB" id="B6QM60"/>
<feature type="domain" description="SH3" evidence="13">
    <location>
        <begin position="68"/>
        <end position="125"/>
    </location>
</feature>
<dbReference type="PhylomeDB" id="B6QM60"/>
<evidence type="ECO:0000256" key="6">
    <source>
        <dbReference type="ARBA" id="ARBA00022443"/>
    </source>
</evidence>
<evidence type="ECO:0000259" key="13">
    <source>
        <dbReference type="PROSITE" id="PS50002"/>
    </source>
</evidence>
<evidence type="ECO:0000313" key="15">
    <source>
        <dbReference type="Proteomes" id="UP000001294"/>
    </source>
</evidence>
<proteinExistence type="inferred from homology"/>
<dbReference type="SMART" id="SM00326">
    <property type="entry name" value="SH3"/>
    <property type="match status" value="3"/>
</dbReference>
<dbReference type="InterPro" id="IPR001452">
    <property type="entry name" value="SH3_domain"/>
</dbReference>
<evidence type="ECO:0000256" key="9">
    <source>
        <dbReference type="ARBA" id="ARBA00029697"/>
    </source>
</evidence>
<feature type="domain" description="SH3" evidence="13">
    <location>
        <begin position="2"/>
        <end position="67"/>
    </location>
</feature>
<dbReference type="InterPro" id="IPR013761">
    <property type="entry name" value="SAM/pointed_sf"/>
</dbReference>
<dbReference type="VEuPathDB" id="FungiDB:PMAA_059660"/>
<dbReference type="PANTHER" id="PTHR15735">
    <property type="entry name" value="FCH AND DOUBLE SH3 DOMAINS PROTEIN"/>
    <property type="match status" value="1"/>
</dbReference>
<evidence type="ECO:0000256" key="10">
    <source>
        <dbReference type="ARBA" id="ARBA00030785"/>
    </source>
</evidence>
<comment type="subcellular location">
    <subcellularLocation>
        <location evidence="1">Cell membrane</location>
    </subcellularLocation>
</comment>
<dbReference type="GO" id="GO:0030833">
    <property type="term" value="P:regulation of actin filament polymerization"/>
    <property type="evidence" value="ECO:0007669"/>
    <property type="project" value="TreeGrafter"/>
</dbReference>
<dbReference type="GO" id="GO:0043130">
    <property type="term" value="F:ubiquitin binding"/>
    <property type="evidence" value="ECO:0007669"/>
    <property type="project" value="InterPro"/>
</dbReference>
<reference evidence="15" key="1">
    <citation type="journal article" date="2015" name="Genome Announc.">
        <title>Genome sequence of the AIDS-associated pathogen Penicillium marneffei (ATCC18224) and its near taxonomic relative Talaromyces stipitatus (ATCC10500).</title>
        <authorList>
            <person name="Nierman W.C."/>
            <person name="Fedorova-Abrams N.D."/>
            <person name="Andrianopoulos A."/>
        </authorList>
    </citation>
    <scope>NUCLEOTIDE SEQUENCE [LARGE SCALE GENOMIC DNA]</scope>
    <source>
        <strain evidence="15">ATCC 18224 / CBS 334.59 / QM 7333</strain>
    </source>
</reference>
<dbReference type="GO" id="GO:0030674">
    <property type="term" value="F:protein-macromolecule adaptor activity"/>
    <property type="evidence" value="ECO:0007669"/>
    <property type="project" value="InterPro"/>
</dbReference>
<feature type="compositionally biased region" description="Basic and acidic residues" evidence="12">
    <location>
        <begin position="492"/>
        <end position="517"/>
    </location>
</feature>
<dbReference type="SUPFAM" id="SSF50044">
    <property type="entry name" value="SH3-domain"/>
    <property type="match status" value="3"/>
</dbReference>
<evidence type="ECO:0000256" key="5">
    <source>
        <dbReference type="ARBA" id="ARBA00020357"/>
    </source>
</evidence>
<feature type="compositionally biased region" description="Polar residues" evidence="12">
    <location>
        <begin position="992"/>
        <end position="1004"/>
    </location>
</feature>
<keyword evidence="8" id="KW-0472">Membrane</keyword>
<dbReference type="EMBL" id="DS995903">
    <property type="protein sequence ID" value="EEA22187.1"/>
    <property type="molecule type" value="Genomic_DNA"/>
</dbReference>
<dbReference type="GO" id="GO:0008092">
    <property type="term" value="F:cytoskeletal protein binding"/>
    <property type="evidence" value="ECO:0007669"/>
    <property type="project" value="InterPro"/>
</dbReference>
<feature type="region of interest" description="Disordered" evidence="12">
    <location>
        <begin position="1159"/>
        <end position="1182"/>
    </location>
</feature>
<dbReference type="Proteomes" id="UP000001294">
    <property type="component" value="Unassembled WGS sequence"/>
</dbReference>
<evidence type="ECO:0000256" key="12">
    <source>
        <dbReference type="SAM" id="MobiDB-lite"/>
    </source>
</evidence>
<dbReference type="OrthoDB" id="26539at2759"/>
<dbReference type="InterPro" id="IPR056996">
    <property type="entry name" value="PH_SLA1"/>
</dbReference>
<evidence type="ECO:0000256" key="8">
    <source>
        <dbReference type="ARBA" id="ARBA00023136"/>
    </source>
</evidence>
<keyword evidence="7" id="KW-1003">Cell membrane</keyword>
<protein>
    <recommendedName>
        <fullName evidence="5">Actin cytoskeleton-regulatory complex protein SLA1</fullName>
    </recommendedName>
    <alternativeName>
        <fullName evidence="3 4">High osmolarity signaling protein SHO1</fullName>
    </alternativeName>
    <alternativeName>
        <fullName evidence="9 10">Osmosensor SHO1</fullName>
    </alternativeName>
</protein>
<dbReference type="HOGENOM" id="CLU_003674_0_0_1"/>
<feature type="region of interest" description="Disordered" evidence="12">
    <location>
        <begin position="1037"/>
        <end position="1075"/>
    </location>
</feature>
<gene>
    <name evidence="14" type="ORF">PMAA_059660</name>
</gene>
<dbReference type="Pfam" id="PF14604">
    <property type="entry name" value="SH3_9"/>
    <property type="match status" value="1"/>
</dbReference>
<feature type="compositionally biased region" description="Low complexity" evidence="12">
    <location>
        <begin position="478"/>
        <end position="489"/>
    </location>
</feature>
<dbReference type="Gene3D" id="1.10.150.50">
    <property type="entry name" value="Transcription Factor, Ets-1"/>
    <property type="match status" value="1"/>
</dbReference>